<dbReference type="GO" id="GO:0045145">
    <property type="term" value="F:single-stranded DNA 5'-3' DNA exonuclease activity"/>
    <property type="evidence" value="ECO:0007669"/>
    <property type="project" value="InterPro"/>
</dbReference>
<dbReference type="EMBL" id="CAVNYO010000440">
    <property type="protein sequence ID" value="CAK5280901.1"/>
    <property type="molecule type" value="Genomic_DNA"/>
</dbReference>
<dbReference type="PANTHER" id="PTHR14464">
    <property type="entry name" value="EXONUCLEASE V"/>
    <property type="match status" value="1"/>
</dbReference>
<comment type="caution">
    <text evidence="3">The sequence shown here is derived from an EMBL/GenBank/DDBJ whole genome shotgun (WGS) entry which is preliminary data.</text>
</comment>
<evidence type="ECO:0000256" key="2">
    <source>
        <dbReference type="SAM" id="MobiDB-lite"/>
    </source>
</evidence>
<reference evidence="3" key="1">
    <citation type="submission" date="2023-11" db="EMBL/GenBank/DDBJ databases">
        <authorList>
            <person name="De Vega J J."/>
            <person name="De Vega J J."/>
        </authorList>
    </citation>
    <scope>NUCLEOTIDE SEQUENCE</scope>
</reference>
<dbReference type="InterPro" id="IPR003903">
    <property type="entry name" value="UIM_dom"/>
</dbReference>
<evidence type="ECO:0008006" key="5">
    <source>
        <dbReference type="Google" id="ProtNLM"/>
    </source>
</evidence>
<dbReference type="GO" id="GO:0005739">
    <property type="term" value="C:mitochondrion"/>
    <property type="evidence" value="ECO:0007669"/>
    <property type="project" value="TreeGrafter"/>
</dbReference>
<name>A0AAD2K624_9AGAR</name>
<evidence type="ECO:0000313" key="4">
    <source>
        <dbReference type="Proteomes" id="UP001295794"/>
    </source>
</evidence>
<dbReference type="InterPro" id="IPR019190">
    <property type="entry name" value="EXOV"/>
</dbReference>
<dbReference type="Pfam" id="PF09810">
    <property type="entry name" value="Exo5"/>
    <property type="match status" value="3"/>
</dbReference>
<dbReference type="AlphaFoldDB" id="A0AAD2K624"/>
<comment type="similarity">
    <text evidence="1">Belongs to the EXO5 family.</text>
</comment>
<dbReference type="GO" id="GO:0005634">
    <property type="term" value="C:nucleus"/>
    <property type="evidence" value="ECO:0007669"/>
    <property type="project" value="TreeGrafter"/>
</dbReference>
<keyword evidence="4" id="KW-1185">Reference proteome</keyword>
<accession>A0AAD2K624</accession>
<organism evidence="3 4">
    <name type="scientific">Mycena citricolor</name>
    <dbReference type="NCBI Taxonomy" id="2018698"/>
    <lineage>
        <taxon>Eukaryota</taxon>
        <taxon>Fungi</taxon>
        <taxon>Dikarya</taxon>
        <taxon>Basidiomycota</taxon>
        <taxon>Agaricomycotina</taxon>
        <taxon>Agaricomycetes</taxon>
        <taxon>Agaricomycetidae</taxon>
        <taxon>Agaricales</taxon>
        <taxon>Marasmiineae</taxon>
        <taxon>Mycenaceae</taxon>
        <taxon>Mycena</taxon>
    </lineage>
</organism>
<feature type="region of interest" description="Disordered" evidence="2">
    <location>
        <begin position="29"/>
        <end position="50"/>
    </location>
</feature>
<dbReference type="GO" id="GO:0036297">
    <property type="term" value="P:interstrand cross-link repair"/>
    <property type="evidence" value="ECO:0007669"/>
    <property type="project" value="TreeGrafter"/>
</dbReference>
<evidence type="ECO:0000256" key="1">
    <source>
        <dbReference type="ARBA" id="ARBA00009797"/>
    </source>
</evidence>
<proteinExistence type="inferred from homology"/>
<evidence type="ECO:0000313" key="3">
    <source>
        <dbReference type="EMBL" id="CAK5280901.1"/>
    </source>
</evidence>
<dbReference type="PANTHER" id="PTHR14464:SF4">
    <property type="entry name" value="EXONUCLEASE V"/>
    <property type="match status" value="1"/>
</dbReference>
<protein>
    <recommendedName>
        <fullName evidence="5">Exonuclease V</fullName>
    </recommendedName>
</protein>
<dbReference type="PROSITE" id="PS50330">
    <property type="entry name" value="UIM"/>
    <property type="match status" value="1"/>
</dbReference>
<dbReference type="Proteomes" id="UP001295794">
    <property type="component" value="Unassembled WGS sequence"/>
</dbReference>
<sequence length="479" mass="53600">MSQSDDSEYAAYNDFEGLEEADFASLDASTSAHFATPQGKPSPVCQPAVEEPTATSPFRLFRKNGTLSVTDLISLSWCEVQYDYGLRQRRSAKLEKRPASFKTEKGKEITVRKDVAARNDRTTKRGQVIHKELEREVKPVEIEVLIASDEERWALRILNLLESLSILKLEPRTREIPVFGMIDNVVVVGIVDELQNISIASSPALRVIDTKTRISKSLPSDADAEPARLQVMLYHSLLTRLLDTSAPFDFESLWRMSKVNRNTELSTRFLEQVGLSLGTSSPTSLVEVSTYYHRRIVELDLPPLDDVLQVVYRPQKKAILRSLRPARPTREAEDLARAIELSLADQADADLAQALRASLWDPGTGIPEDSAPVQTGSSNIRREDIVPAASGSADGGGVEGTVDGNTILGTKEFVFDSPTLNVYVKSAMLWWKGRRKPRGVSESQTRRCFSCEYREGCEWREEKAAEAEEDVLWRQLGDW</sequence>
<gene>
    <name evidence="3" type="ORF">MYCIT1_LOCUS31624</name>
</gene>